<feature type="compositionally biased region" description="Polar residues" evidence="1">
    <location>
        <begin position="24"/>
        <end position="36"/>
    </location>
</feature>
<accession>A0AAN6JRM8</accession>
<evidence type="ECO:0000256" key="1">
    <source>
        <dbReference type="SAM" id="MobiDB-lite"/>
    </source>
</evidence>
<dbReference type="Proteomes" id="UP001176517">
    <property type="component" value="Unassembled WGS sequence"/>
</dbReference>
<feature type="region of interest" description="Disordered" evidence="1">
    <location>
        <begin position="18"/>
        <end position="159"/>
    </location>
</feature>
<keyword evidence="3" id="KW-1185">Reference proteome</keyword>
<gene>
    <name evidence="2" type="ORF">OC846_003050</name>
</gene>
<protein>
    <submittedName>
        <fullName evidence="2">Uncharacterized protein</fullName>
    </submittedName>
</protein>
<feature type="compositionally biased region" description="Low complexity" evidence="1">
    <location>
        <begin position="97"/>
        <end position="108"/>
    </location>
</feature>
<dbReference type="AlphaFoldDB" id="A0AAN6JRM8"/>
<evidence type="ECO:0000313" key="3">
    <source>
        <dbReference type="Proteomes" id="UP001176517"/>
    </source>
</evidence>
<feature type="compositionally biased region" description="Low complexity" evidence="1">
    <location>
        <begin position="71"/>
        <end position="88"/>
    </location>
</feature>
<reference evidence="2" key="1">
    <citation type="journal article" date="2023" name="PhytoFront">
        <title>Draft Genome Resources of Seven Strains of Tilletia horrida, Causal Agent of Kernel Smut of Rice.</title>
        <authorList>
            <person name="Khanal S."/>
            <person name="Antony Babu S."/>
            <person name="Zhou X.G."/>
        </authorList>
    </citation>
    <scope>NUCLEOTIDE SEQUENCE</scope>
    <source>
        <strain evidence="2">TX6</strain>
    </source>
</reference>
<evidence type="ECO:0000313" key="2">
    <source>
        <dbReference type="EMBL" id="KAK0552085.1"/>
    </source>
</evidence>
<feature type="compositionally biased region" description="Low complexity" evidence="1">
    <location>
        <begin position="122"/>
        <end position="147"/>
    </location>
</feature>
<proteinExistence type="predicted"/>
<sequence length="199" mass="20527">MSKWTQAQMKKIDDVSAAAMGKIRQQQNAQGSSMNERWNIARGKDDRWERSAKTTDPDAEEAEAPSVPSVRARAAQLGGAGTTAAATKGPPPPPPARLGVSVAAASAGAPPPPPARQPSTGAEAAIPAYSTAASAPPAPPARSSVGGAPPPTPSRPATVGVAAVPTSLVPKFSELDATEKEAFFQLLDEYFQSRGFFQQ</sequence>
<comment type="caution">
    <text evidence="2">The sequence shown here is derived from an EMBL/GenBank/DDBJ whole genome shotgun (WGS) entry which is preliminary data.</text>
</comment>
<feature type="compositionally biased region" description="Basic and acidic residues" evidence="1">
    <location>
        <begin position="42"/>
        <end position="56"/>
    </location>
</feature>
<name>A0AAN6JRM8_9BASI</name>
<organism evidence="2 3">
    <name type="scientific">Tilletia horrida</name>
    <dbReference type="NCBI Taxonomy" id="155126"/>
    <lineage>
        <taxon>Eukaryota</taxon>
        <taxon>Fungi</taxon>
        <taxon>Dikarya</taxon>
        <taxon>Basidiomycota</taxon>
        <taxon>Ustilaginomycotina</taxon>
        <taxon>Exobasidiomycetes</taxon>
        <taxon>Tilletiales</taxon>
        <taxon>Tilletiaceae</taxon>
        <taxon>Tilletia</taxon>
    </lineage>
</organism>
<dbReference type="EMBL" id="JAPDMZ010000068">
    <property type="protein sequence ID" value="KAK0552085.1"/>
    <property type="molecule type" value="Genomic_DNA"/>
</dbReference>